<dbReference type="EMBL" id="CAJOBC010075505">
    <property type="protein sequence ID" value="CAF4257250.1"/>
    <property type="molecule type" value="Genomic_DNA"/>
</dbReference>
<reference evidence="7" key="1">
    <citation type="submission" date="2021-02" db="EMBL/GenBank/DDBJ databases">
        <authorList>
            <person name="Nowell W R."/>
        </authorList>
    </citation>
    <scope>NUCLEOTIDE SEQUENCE</scope>
</reference>
<keyword evidence="6" id="KW-0521">NADP</keyword>
<dbReference type="Proteomes" id="UP000663829">
    <property type="component" value="Unassembled WGS sequence"/>
</dbReference>
<keyword evidence="3 6" id="KW-0808">Transferase</keyword>
<dbReference type="InterPro" id="IPR032675">
    <property type="entry name" value="LRR_dom_sf"/>
</dbReference>
<dbReference type="GO" id="GO:0016779">
    <property type="term" value="F:nucleotidyltransferase activity"/>
    <property type="evidence" value="ECO:0007669"/>
    <property type="project" value="UniProtKB-KW"/>
</dbReference>
<evidence type="ECO:0000256" key="1">
    <source>
        <dbReference type="ARBA" id="ARBA00009558"/>
    </source>
</evidence>
<evidence type="ECO:0000256" key="6">
    <source>
        <dbReference type="RuleBase" id="RU361228"/>
    </source>
</evidence>
<dbReference type="EC" id="2.4.2.31" evidence="6"/>
<dbReference type="Pfam" id="PF13516">
    <property type="entry name" value="LRR_6"/>
    <property type="match status" value="4"/>
</dbReference>
<sequence length="500" mass="57576">MAFLKHSLSHRGNDEDNFSEKRQNLRYFDIGELPNHLLLPIDGYQHRELISIRRALQSVENLPDNIDYKIKIAFDNSLHAVDDLTQNESAAIQIYTMEWWPHHTCVYYVLNYLLRLKNRNLLKPWFNYLKLIITGLYKLKSFKGIVWRGVKLDLSREYPKDKIFVWWGFSSCTESLNVLETEQFLGKSGPRTLFSIECKSGKDIQQHSYLRREREILLLPGRKFKVKGAIEIAPGAHIIQLKEIVPKVPLLADPSESLTSAFCQLPGNDSDSDDDNNDDYDIDREENAVEGLITNRRGKDVVEIYNQQLTNQDMELLANELTSNERWSTLDMASNSITDNGIEYLCEGLSKNSTLSALYIDDSRISHPNIKSIAQTLNKQRTLKELSLSKNDITDRSCEALSDMLRMNKILERLLLSKNNITDKGVQHILHALTNVNRTLNELNLCANHLTDKCIDDIEEMIEANRTLTYLNLQDNQISKGGKQRIEKIAQINENLILEL</sequence>
<comment type="catalytic activity">
    <reaction evidence="5 6">
        <text>L-arginyl-[protein] + NAD(+) = N(omega)-(ADP-D-ribosyl)-L-arginyl-[protein] + nicotinamide + H(+)</text>
        <dbReference type="Rhea" id="RHEA:19149"/>
        <dbReference type="Rhea" id="RHEA-COMP:10532"/>
        <dbReference type="Rhea" id="RHEA-COMP:15087"/>
        <dbReference type="ChEBI" id="CHEBI:15378"/>
        <dbReference type="ChEBI" id="CHEBI:17154"/>
        <dbReference type="ChEBI" id="CHEBI:29965"/>
        <dbReference type="ChEBI" id="CHEBI:57540"/>
        <dbReference type="ChEBI" id="CHEBI:142554"/>
        <dbReference type="EC" id="2.4.2.31"/>
    </reaction>
</comment>
<dbReference type="SUPFAM" id="SSF56399">
    <property type="entry name" value="ADP-ribosylation"/>
    <property type="match status" value="1"/>
</dbReference>
<keyword evidence="6" id="KW-0520">NAD</keyword>
<dbReference type="AlphaFoldDB" id="A0A815IW54"/>
<dbReference type="GO" id="GO:0106274">
    <property type="term" value="F:NAD+-protein-arginine ADP-ribosyltransferase activity"/>
    <property type="evidence" value="ECO:0007669"/>
    <property type="project" value="UniProtKB-EC"/>
</dbReference>
<evidence type="ECO:0000256" key="2">
    <source>
        <dbReference type="ARBA" id="ARBA00022676"/>
    </source>
</evidence>
<evidence type="ECO:0000313" key="9">
    <source>
        <dbReference type="Proteomes" id="UP000663829"/>
    </source>
</evidence>
<evidence type="ECO:0000313" key="8">
    <source>
        <dbReference type="EMBL" id="CAF4257250.1"/>
    </source>
</evidence>
<dbReference type="EMBL" id="CAJNOQ010015910">
    <property type="protein sequence ID" value="CAF1370963.1"/>
    <property type="molecule type" value="Genomic_DNA"/>
</dbReference>
<evidence type="ECO:0000256" key="4">
    <source>
        <dbReference type="ARBA" id="ARBA00022695"/>
    </source>
</evidence>
<evidence type="ECO:0000256" key="3">
    <source>
        <dbReference type="ARBA" id="ARBA00022679"/>
    </source>
</evidence>
<evidence type="ECO:0000256" key="5">
    <source>
        <dbReference type="ARBA" id="ARBA00047597"/>
    </source>
</evidence>
<dbReference type="Gene3D" id="3.80.10.10">
    <property type="entry name" value="Ribonuclease Inhibitor"/>
    <property type="match status" value="3"/>
</dbReference>
<dbReference type="SMART" id="SM00368">
    <property type="entry name" value="LRR_RI"/>
    <property type="match status" value="5"/>
</dbReference>
<dbReference type="PANTHER" id="PTHR24114">
    <property type="entry name" value="LEUCINE RICH REPEAT FAMILY PROTEIN"/>
    <property type="match status" value="1"/>
</dbReference>
<dbReference type="PROSITE" id="PS51996">
    <property type="entry name" value="TR_MART"/>
    <property type="match status" value="1"/>
</dbReference>
<dbReference type="Gene3D" id="3.90.176.10">
    <property type="entry name" value="Toxin ADP-ribosyltransferase, Chain A, domain 1"/>
    <property type="match status" value="1"/>
</dbReference>
<dbReference type="Proteomes" id="UP000681722">
    <property type="component" value="Unassembled WGS sequence"/>
</dbReference>
<organism evidence="7 9">
    <name type="scientific">Didymodactylos carnosus</name>
    <dbReference type="NCBI Taxonomy" id="1234261"/>
    <lineage>
        <taxon>Eukaryota</taxon>
        <taxon>Metazoa</taxon>
        <taxon>Spiralia</taxon>
        <taxon>Gnathifera</taxon>
        <taxon>Rotifera</taxon>
        <taxon>Eurotatoria</taxon>
        <taxon>Bdelloidea</taxon>
        <taxon>Philodinida</taxon>
        <taxon>Philodinidae</taxon>
        <taxon>Didymodactylos</taxon>
    </lineage>
</organism>
<protein>
    <recommendedName>
        <fullName evidence="6">NAD(P)(+)--arginine ADP-ribosyltransferase</fullName>
        <ecNumber evidence="6">2.4.2.31</ecNumber>
    </recommendedName>
    <alternativeName>
        <fullName evidence="6">Mono(ADP-ribosyl)transferase</fullName>
    </alternativeName>
</protein>
<keyword evidence="9" id="KW-1185">Reference proteome</keyword>
<comment type="similarity">
    <text evidence="1 6">Belongs to the Arg-specific ADP-ribosyltransferase family.</text>
</comment>
<proteinExistence type="inferred from homology"/>
<dbReference type="OrthoDB" id="120976at2759"/>
<dbReference type="InterPro" id="IPR001611">
    <property type="entry name" value="Leu-rich_rpt"/>
</dbReference>
<dbReference type="InterPro" id="IPR052394">
    <property type="entry name" value="LRR-containing"/>
</dbReference>
<accession>A0A815IW54</accession>
<dbReference type="PANTHER" id="PTHR24114:SF2">
    <property type="entry name" value="F-BOX DOMAIN-CONTAINING PROTEIN-RELATED"/>
    <property type="match status" value="1"/>
</dbReference>
<name>A0A815IW54_9BILA</name>
<keyword evidence="2 6" id="KW-0328">Glycosyltransferase</keyword>
<gene>
    <name evidence="7" type="ORF">GPM918_LOCUS31854</name>
    <name evidence="8" type="ORF">SRO942_LOCUS32506</name>
</gene>
<dbReference type="Pfam" id="PF01129">
    <property type="entry name" value="ART"/>
    <property type="match status" value="1"/>
</dbReference>
<dbReference type="InterPro" id="IPR000768">
    <property type="entry name" value="ART"/>
</dbReference>
<comment type="caution">
    <text evidence="7">The sequence shown here is derived from an EMBL/GenBank/DDBJ whole genome shotgun (WGS) entry which is preliminary data.</text>
</comment>
<keyword evidence="4" id="KW-0548">Nucleotidyltransferase</keyword>
<dbReference type="SUPFAM" id="SSF52047">
    <property type="entry name" value="RNI-like"/>
    <property type="match status" value="1"/>
</dbReference>
<evidence type="ECO:0000313" key="7">
    <source>
        <dbReference type="EMBL" id="CAF1370963.1"/>
    </source>
</evidence>